<keyword evidence="3" id="KW-0813">Transport</keyword>
<dbReference type="GO" id="GO:1901678">
    <property type="term" value="P:iron coordination entity transport"/>
    <property type="evidence" value="ECO:0007669"/>
    <property type="project" value="UniProtKB-ARBA"/>
</dbReference>
<dbReference type="Gene3D" id="3.40.50.1980">
    <property type="entry name" value="Nitrogenase molybdenum iron protein domain"/>
    <property type="match status" value="2"/>
</dbReference>
<dbReference type="PROSITE" id="PS50983">
    <property type="entry name" value="FE_B12_PBP"/>
    <property type="match status" value="1"/>
</dbReference>
<evidence type="ECO:0000256" key="2">
    <source>
        <dbReference type="ARBA" id="ARBA00008814"/>
    </source>
</evidence>
<dbReference type="OrthoDB" id="2660924at2"/>
<protein>
    <recommendedName>
        <fullName evidence="5">Fe/B12 periplasmic-binding domain-containing protein</fullName>
    </recommendedName>
</protein>
<evidence type="ECO:0000256" key="3">
    <source>
        <dbReference type="ARBA" id="ARBA00022448"/>
    </source>
</evidence>
<keyword evidence="4" id="KW-0732">Signal</keyword>
<dbReference type="SUPFAM" id="SSF53807">
    <property type="entry name" value="Helical backbone' metal receptor"/>
    <property type="match status" value="1"/>
</dbReference>
<dbReference type="EMBL" id="QXJM01000039">
    <property type="protein sequence ID" value="RIE02461.1"/>
    <property type="molecule type" value="Genomic_DNA"/>
</dbReference>
<comment type="subcellular location">
    <subcellularLocation>
        <location evidence="1">Cell envelope</location>
    </subcellularLocation>
</comment>
<organism evidence="6 7">
    <name type="scientific">Cohnella faecalis</name>
    <dbReference type="NCBI Taxonomy" id="2315694"/>
    <lineage>
        <taxon>Bacteria</taxon>
        <taxon>Bacillati</taxon>
        <taxon>Bacillota</taxon>
        <taxon>Bacilli</taxon>
        <taxon>Bacillales</taxon>
        <taxon>Paenibacillaceae</taxon>
        <taxon>Cohnella</taxon>
    </lineage>
</organism>
<proteinExistence type="inferred from homology"/>
<dbReference type="Pfam" id="PF01497">
    <property type="entry name" value="Peripla_BP_2"/>
    <property type="match status" value="1"/>
</dbReference>
<comment type="caution">
    <text evidence="6">The sequence shown here is derived from an EMBL/GenBank/DDBJ whole genome shotgun (WGS) entry which is preliminary data.</text>
</comment>
<name>A0A398CT17_9BACL</name>
<gene>
    <name evidence="6" type="ORF">D3H35_17330</name>
</gene>
<evidence type="ECO:0000313" key="6">
    <source>
        <dbReference type="EMBL" id="RIE02461.1"/>
    </source>
</evidence>
<dbReference type="InterPro" id="IPR051313">
    <property type="entry name" value="Bact_iron-sidero_bind"/>
</dbReference>
<dbReference type="PANTHER" id="PTHR30532">
    <property type="entry name" value="IRON III DICITRATE-BINDING PERIPLASMIC PROTEIN"/>
    <property type="match status" value="1"/>
</dbReference>
<keyword evidence="7" id="KW-1185">Reference proteome</keyword>
<dbReference type="AlphaFoldDB" id="A0A398CT17"/>
<comment type="similarity">
    <text evidence="2">Belongs to the bacterial solute-binding protein 8 family.</text>
</comment>
<dbReference type="GO" id="GO:0030288">
    <property type="term" value="C:outer membrane-bounded periplasmic space"/>
    <property type="evidence" value="ECO:0007669"/>
    <property type="project" value="TreeGrafter"/>
</dbReference>
<dbReference type="InterPro" id="IPR002491">
    <property type="entry name" value="ABC_transptr_periplasmic_BD"/>
</dbReference>
<evidence type="ECO:0000256" key="4">
    <source>
        <dbReference type="ARBA" id="ARBA00022729"/>
    </source>
</evidence>
<evidence type="ECO:0000313" key="7">
    <source>
        <dbReference type="Proteomes" id="UP000266340"/>
    </source>
</evidence>
<evidence type="ECO:0000259" key="5">
    <source>
        <dbReference type="PROSITE" id="PS50983"/>
    </source>
</evidence>
<sequence length="217" mass="24385">MHGGNGRFDLENATLLKPDLIILDKEDEEEYERISAIAPTLTYNSFDSLQERLTTLGRWLGKEKEAQQWLDRHAASLEAMWKKLGAFIREGETAAVFVHHRGKQLFVMGTIGLTTVLYHPDGFRPTGQVKAMLNAKMAYKEITLDDLQSYAGDRIFMLLPSSPVSRSALEETLQSPLWRDIPAVKNGLVHMVDELTWNCGDANTIGRLADKLSKLLA</sequence>
<reference evidence="6 7" key="1">
    <citation type="submission" date="2018-09" db="EMBL/GenBank/DDBJ databases">
        <title>Cohnella cavernae sp. nov., isolated from a karst cave.</title>
        <authorList>
            <person name="Zhu H."/>
        </authorList>
    </citation>
    <scope>NUCLEOTIDE SEQUENCE [LARGE SCALE GENOMIC DNA]</scope>
    <source>
        <strain evidence="6 7">K2E09-144</strain>
    </source>
</reference>
<dbReference type="PANTHER" id="PTHR30532:SF26">
    <property type="entry name" value="IRON(3+)-HYDROXAMATE-BINDING PROTEIN FHUD"/>
    <property type="match status" value="1"/>
</dbReference>
<dbReference type="Proteomes" id="UP000266340">
    <property type="component" value="Unassembled WGS sequence"/>
</dbReference>
<feature type="domain" description="Fe/B12 periplasmic-binding" evidence="5">
    <location>
        <begin position="1"/>
        <end position="217"/>
    </location>
</feature>
<evidence type="ECO:0000256" key="1">
    <source>
        <dbReference type="ARBA" id="ARBA00004196"/>
    </source>
</evidence>
<accession>A0A398CT17</accession>